<reference evidence="2 3" key="1">
    <citation type="submission" date="2018-12" db="EMBL/GenBank/DDBJ databases">
        <title>Glycomyces sp. YIM 121974 draft genome.</title>
        <authorList>
            <person name="Li Q."/>
        </authorList>
    </citation>
    <scope>NUCLEOTIDE SEQUENCE [LARGE SCALE GENOMIC DNA]</scope>
    <source>
        <strain evidence="2 3">YIM 121974</strain>
    </source>
</reference>
<dbReference type="RefSeq" id="WP_125248814.1">
    <property type="nucleotide sequence ID" value="NZ_RSEB01000004.1"/>
</dbReference>
<accession>A0A426UW00</accession>
<dbReference type="EMBL" id="RSEB01000004">
    <property type="protein sequence ID" value="RRR98507.1"/>
    <property type="molecule type" value="Genomic_DNA"/>
</dbReference>
<evidence type="ECO:0000313" key="2">
    <source>
        <dbReference type="EMBL" id="RRR98507.1"/>
    </source>
</evidence>
<sequence>MLDGPAVGMVGVAAVLAAAFVLTFWLALKGSAPSERAAIIAALAAVVVALVDLLLRRPRDGAPPE</sequence>
<keyword evidence="1" id="KW-0812">Transmembrane</keyword>
<evidence type="ECO:0000313" key="3">
    <source>
        <dbReference type="Proteomes" id="UP000277256"/>
    </source>
</evidence>
<keyword evidence="1" id="KW-1133">Transmembrane helix</keyword>
<keyword evidence="1" id="KW-0472">Membrane</keyword>
<protein>
    <submittedName>
        <fullName evidence="2">Uncharacterized protein</fullName>
    </submittedName>
</protein>
<feature type="transmembrane region" description="Helical" evidence="1">
    <location>
        <begin position="37"/>
        <end position="55"/>
    </location>
</feature>
<evidence type="ECO:0000256" key="1">
    <source>
        <dbReference type="SAM" id="Phobius"/>
    </source>
</evidence>
<dbReference type="AlphaFoldDB" id="A0A426UW00"/>
<comment type="caution">
    <text evidence="2">The sequence shown here is derived from an EMBL/GenBank/DDBJ whole genome shotgun (WGS) entry which is preliminary data.</text>
</comment>
<dbReference type="Proteomes" id="UP000277256">
    <property type="component" value="Unassembled WGS sequence"/>
</dbReference>
<keyword evidence="3" id="KW-1185">Reference proteome</keyword>
<feature type="transmembrane region" description="Helical" evidence="1">
    <location>
        <begin position="6"/>
        <end position="28"/>
    </location>
</feature>
<name>A0A426UW00_9ACTN</name>
<proteinExistence type="predicted"/>
<organism evidence="2 3">
    <name type="scientific">Glycomyces terrestris</name>
    <dbReference type="NCBI Taxonomy" id="2493553"/>
    <lineage>
        <taxon>Bacteria</taxon>
        <taxon>Bacillati</taxon>
        <taxon>Actinomycetota</taxon>
        <taxon>Actinomycetes</taxon>
        <taxon>Glycomycetales</taxon>
        <taxon>Glycomycetaceae</taxon>
        <taxon>Glycomyces</taxon>
    </lineage>
</organism>
<gene>
    <name evidence="2" type="ORF">EIW28_16655</name>
</gene>